<dbReference type="EMBL" id="BOOI01000109">
    <property type="protein sequence ID" value="GIH89148.1"/>
    <property type="molecule type" value="Genomic_DNA"/>
</dbReference>
<dbReference type="InterPro" id="IPR019734">
    <property type="entry name" value="TPR_rpt"/>
</dbReference>
<dbReference type="Pfam" id="PF00931">
    <property type="entry name" value="NB-ARC"/>
    <property type="match status" value="1"/>
</dbReference>
<comment type="similarity">
    <text evidence="1">Belongs to the AfsR/DnrI/RedD regulatory family.</text>
</comment>
<dbReference type="Gene3D" id="3.40.50.300">
    <property type="entry name" value="P-loop containing nucleotide triphosphate hydrolases"/>
    <property type="match status" value="1"/>
</dbReference>
<keyword evidence="10" id="KW-1185">Reference proteome</keyword>
<dbReference type="AlphaFoldDB" id="A0A8J3WH52"/>
<reference evidence="9" key="1">
    <citation type="submission" date="2021-01" db="EMBL/GenBank/DDBJ databases">
        <title>Whole genome shotgun sequence of Planobispora rosea NBRC 15558.</title>
        <authorList>
            <person name="Komaki H."/>
            <person name="Tamura T."/>
        </authorList>
    </citation>
    <scope>NUCLEOTIDE SEQUENCE</scope>
    <source>
        <strain evidence="9">NBRC 15558</strain>
    </source>
</reference>
<evidence type="ECO:0000256" key="2">
    <source>
        <dbReference type="ARBA" id="ARBA00023015"/>
    </source>
</evidence>
<dbReference type="PANTHER" id="PTHR35807">
    <property type="entry name" value="TRANSCRIPTIONAL REGULATOR REDD-RELATED"/>
    <property type="match status" value="1"/>
</dbReference>
<dbReference type="Gene3D" id="1.10.10.10">
    <property type="entry name" value="Winged helix-like DNA-binding domain superfamily/Winged helix DNA-binding domain"/>
    <property type="match status" value="1"/>
</dbReference>
<organism evidence="9 10">
    <name type="scientific">Planobispora rosea</name>
    <dbReference type="NCBI Taxonomy" id="35762"/>
    <lineage>
        <taxon>Bacteria</taxon>
        <taxon>Bacillati</taxon>
        <taxon>Actinomycetota</taxon>
        <taxon>Actinomycetes</taxon>
        <taxon>Streptosporangiales</taxon>
        <taxon>Streptosporangiaceae</taxon>
        <taxon>Planobispora</taxon>
    </lineage>
</organism>
<dbReference type="SMART" id="SM00862">
    <property type="entry name" value="Trans_reg_C"/>
    <property type="match status" value="1"/>
</dbReference>
<dbReference type="PANTHER" id="PTHR35807:SF1">
    <property type="entry name" value="TRANSCRIPTIONAL REGULATOR REDD"/>
    <property type="match status" value="1"/>
</dbReference>
<proteinExistence type="inferred from homology"/>
<evidence type="ECO:0000256" key="5">
    <source>
        <dbReference type="PROSITE-ProRule" id="PRU01091"/>
    </source>
</evidence>
<dbReference type="RefSeq" id="WP_229803933.1">
    <property type="nucleotide sequence ID" value="NZ_BMQP01000073.1"/>
</dbReference>
<dbReference type="PRINTS" id="PR00364">
    <property type="entry name" value="DISEASERSIST"/>
</dbReference>
<dbReference type="Pfam" id="PF03704">
    <property type="entry name" value="BTAD"/>
    <property type="match status" value="1"/>
</dbReference>
<evidence type="ECO:0000256" key="3">
    <source>
        <dbReference type="ARBA" id="ARBA00023125"/>
    </source>
</evidence>
<keyword evidence="2" id="KW-0805">Transcription regulation</keyword>
<dbReference type="CDD" id="cd15831">
    <property type="entry name" value="BTAD"/>
    <property type="match status" value="1"/>
</dbReference>
<keyword evidence="6" id="KW-0175">Coiled coil</keyword>
<feature type="region of interest" description="Disordered" evidence="7">
    <location>
        <begin position="1036"/>
        <end position="1063"/>
    </location>
</feature>
<dbReference type="SUPFAM" id="SSF48452">
    <property type="entry name" value="TPR-like"/>
    <property type="match status" value="3"/>
</dbReference>
<dbReference type="InterPro" id="IPR005158">
    <property type="entry name" value="BTAD"/>
</dbReference>
<dbReference type="Proteomes" id="UP000655044">
    <property type="component" value="Unassembled WGS sequence"/>
</dbReference>
<evidence type="ECO:0000313" key="9">
    <source>
        <dbReference type="EMBL" id="GIH89148.1"/>
    </source>
</evidence>
<dbReference type="PROSITE" id="PS51755">
    <property type="entry name" value="OMPR_PHOB"/>
    <property type="match status" value="1"/>
</dbReference>
<evidence type="ECO:0000256" key="7">
    <source>
        <dbReference type="SAM" id="MobiDB-lite"/>
    </source>
</evidence>
<keyword evidence="4" id="KW-0804">Transcription</keyword>
<dbReference type="InterPro" id="IPR027417">
    <property type="entry name" value="P-loop_NTPase"/>
</dbReference>
<evidence type="ECO:0000259" key="8">
    <source>
        <dbReference type="PROSITE" id="PS51755"/>
    </source>
</evidence>
<dbReference type="InterPro" id="IPR002182">
    <property type="entry name" value="NB-ARC"/>
</dbReference>
<dbReference type="SMART" id="SM01043">
    <property type="entry name" value="BTAD"/>
    <property type="match status" value="1"/>
</dbReference>
<protein>
    <submittedName>
        <fullName evidence="9">SARP family transcriptional regulator</fullName>
    </submittedName>
</protein>
<dbReference type="Pfam" id="PF13424">
    <property type="entry name" value="TPR_12"/>
    <property type="match status" value="2"/>
</dbReference>
<evidence type="ECO:0000313" key="10">
    <source>
        <dbReference type="Proteomes" id="UP000655044"/>
    </source>
</evidence>
<evidence type="ECO:0000256" key="1">
    <source>
        <dbReference type="ARBA" id="ARBA00005820"/>
    </source>
</evidence>
<dbReference type="SUPFAM" id="SSF46894">
    <property type="entry name" value="C-terminal effector domain of the bipartite response regulators"/>
    <property type="match status" value="1"/>
</dbReference>
<dbReference type="Gene3D" id="1.25.40.10">
    <property type="entry name" value="Tetratricopeptide repeat domain"/>
    <property type="match status" value="2"/>
</dbReference>
<keyword evidence="3 5" id="KW-0238">DNA-binding</keyword>
<evidence type="ECO:0000256" key="6">
    <source>
        <dbReference type="SAM" id="Coils"/>
    </source>
</evidence>
<dbReference type="GO" id="GO:0000160">
    <property type="term" value="P:phosphorelay signal transduction system"/>
    <property type="evidence" value="ECO:0007669"/>
    <property type="project" value="InterPro"/>
</dbReference>
<dbReference type="InterPro" id="IPR036388">
    <property type="entry name" value="WH-like_DNA-bd_sf"/>
</dbReference>
<dbReference type="InterPro" id="IPR011990">
    <property type="entry name" value="TPR-like_helical_dom_sf"/>
</dbReference>
<dbReference type="InterPro" id="IPR051677">
    <property type="entry name" value="AfsR-DnrI-RedD_regulator"/>
</dbReference>
<dbReference type="InterPro" id="IPR001867">
    <property type="entry name" value="OmpR/PhoB-type_DNA-bd"/>
</dbReference>
<dbReference type="InterPro" id="IPR016032">
    <property type="entry name" value="Sig_transdc_resp-reg_C-effctor"/>
</dbReference>
<dbReference type="GO" id="GO:0003677">
    <property type="term" value="F:DNA binding"/>
    <property type="evidence" value="ECO:0007669"/>
    <property type="project" value="UniProtKB-UniRule"/>
</dbReference>
<dbReference type="SUPFAM" id="SSF52540">
    <property type="entry name" value="P-loop containing nucleoside triphosphate hydrolases"/>
    <property type="match status" value="1"/>
</dbReference>
<evidence type="ECO:0000256" key="4">
    <source>
        <dbReference type="ARBA" id="ARBA00023163"/>
    </source>
</evidence>
<feature type="DNA-binding region" description="OmpR/PhoB-type" evidence="5">
    <location>
        <begin position="1"/>
        <end position="100"/>
    </location>
</feature>
<gene>
    <name evidence="9" type="ORF">Pro02_75560</name>
</gene>
<dbReference type="SMART" id="SM00028">
    <property type="entry name" value="TPR"/>
    <property type="match status" value="7"/>
</dbReference>
<dbReference type="GO" id="GO:0006355">
    <property type="term" value="P:regulation of DNA-templated transcription"/>
    <property type="evidence" value="ECO:0007669"/>
    <property type="project" value="InterPro"/>
</dbReference>
<name>A0A8J3WH52_PLARO</name>
<dbReference type="GO" id="GO:0043531">
    <property type="term" value="F:ADP binding"/>
    <property type="evidence" value="ECO:0007669"/>
    <property type="project" value="InterPro"/>
</dbReference>
<comment type="caution">
    <text evidence="9">The sequence shown here is derived from an EMBL/GenBank/DDBJ whole genome shotgun (WGS) entry which is preliminary data.</text>
</comment>
<feature type="domain" description="OmpR/PhoB-type" evidence="8">
    <location>
        <begin position="1"/>
        <end position="100"/>
    </location>
</feature>
<sequence>MAVEKWRLAFSLLGPLEVTAEGRRLKLGGTRQQVVLATLLLEANRTVTIGRLMEAIYGDDPPSTSKAQVQICISALRRLFGLYHDSNFILTRPQGYVIQVDPVDVDAHRFESLIQGARRAQAENQIERAAKMYRKALAEWRGPALAGVESRLLESAAQRLEEQRLTALEACAELELELGYHSQLVGELSELVQTHPLRERLRAHLMRAMYRSGRQAEALQVYRQGKETMVEELGIDPGDELQQLEHSILTSDPDLDLPRAPVIDPVQEPAVAATASAPASPVMLPTTIADFTGRDHQLRQISAALGAARREPSRIAVPIVVIVGKAGIGKTTVAVQAAHRVAAEFPDGQLFANLHGAATLPVSPMQVLERFLRVLGVSGSALPETLDERAEMYRAMIAGRRMLIVLDDAAGESQVLPLLPGDPASAVIVTSRGRLGGMPGAVHLDVDVFDTVQSMELLARVAGAERVHAEPAAAARLAGLCGYLPLALRIAGARLSVHPHWTLERLARRLGDEARRLDELKHGDMGVRASLSITYEGVSEQARMLFRRLAILDCAVLSSWVGAALLDVPFSDAEDLFDELAHAQLVEIAGNGRGVHTQYRFHDLIRVFARERLVAEESITERKAALARVLGALLLLAGAASDREHGDNIRVRSPDAVIWPLPDDVVLPLVADPMAWFERERLVLVSGIRQAAQAGLTALCWSLTLTTAMFLEYRVYIDDWREIHDIAMSAVQQTADRRGQAAILHSIGAYSYTEQRYEDARRAFEQSLELFRELGDEQGAGLAIRSIGMLDRLSGQFELAAERLEEALDIFRRTGTTVAAAYVLHNLGWLRLDLGDVEGARVMLTQALEMSSAGGSRRIVAQVLHRLGHVHLQADDPAAASETFEKALGVVRTIGDPIGEAYALHGLGSAQVRLGRLDEAALTLREALDVAGTAKHRLVESYILLSLGEVTLLARDQAEAVPLLQRSRDLASHLQVPMTEVRCLLLLGDAHTQLGDAATARQHLLDAQMLVEKLEAASSAQLREQVAAKLDELNRSDGLSRSDGLDGLDGLATTDPYPAPSAP</sequence>
<feature type="coiled-coil region" evidence="6">
    <location>
        <begin position="119"/>
        <end position="177"/>
    </location>
</feature>
<accession>A0A8J3WH52</accession>